<dbReference type="AlphaFoldDB" id="A0A1V6CCF3"/>
<evidence type="ECO:0000259" key="1">
    <source>
        <dbReference type="Pfam" id="PF00534"/>
    </source>
</evidence>
<dbReference type="EC" id="2.4.-.-" evidence="3"/>
<feature type="domain" description="Glycosyl transferase family 1" evidence="1">
    <location>
        <begin position="193"/>
        <end position="359"/>
    </location>
</feature>
<organism evidence="3">
    <name type="scientific">candidate division TA06 bacterium ADurb.Bin131</name>
    <dbReference type="NCBI Taxonomy" id="1852827"/>
    <lineage>
        <taxon>Bacteria</taxon>
        <taxon>Bacteria division TA06</taxon>
    </lineage>
</organism>
<sequence>MKIAHVITRMIIGGAQENTLSTVVGLKNHGHKVCLISGYSKGPEGSMEQDIKKNDVDFIIVKELVRSISLWHDTIAFLKLGIIFRKNRYDIIHTHSAKAGFLGRIAARIFSKKSKVVHTLHGSSFHRYQPALIRYFYLLSEKIAGFCTDYFISVSSVILDRYIRAGIGKNKKSSVVRSGFQLKDYRKCQTLRKKIRELFNIGEDEISIGMIGRLFPLKGQEYLLRVFAKISDDYPDTHLILVGDGILREDFEKFVESKNLKNRVHFTGLVKPEDIPAYASAIDIGVHTSLREGLPRAVVQILAAGNPVIAFDIDGATEVIKDGINGFLVPAEDELSLERKLIYLIKNPDKRKKMGLAGQQIVMEEFSVEKMVAKIEEIYSNITGDK</sequence>
<reference evidence="3" key="1">
    <citation type="submission" date="2017-02" db="EMBL/GenBank/DDBJ databases">
        <title>Delving into the versatile metabolic prowess of the omnipresent phylum Bacteroidetes.</title>
        <authorList>
            <person name="Nobu M.K."/>
            <person name="Mei R."/>
            <person name="Narihiro T."/>
            <person name="Kuroda K."/>
            <person name="Liu W.-T."/>
        </authorList>
    </citation>
    <scope>NUCLEOTIDE SEQUENCE</scope>
    <source>
        <strain evidence="3">ADurb.Bin131</strain>
    </source>
</reference>
<dbReference type="InterPro" id="IPR050194">
    <property type="entry name" value="Glycosyltransferase_grp1"/>
</dbReference>
<dbReference type="SUPFAM" id="SSF53756">
    <property type="entry name" value="UDP-Glycosyltransferase/glycogen phosphorylase"/>
    <property type="match status" value="1"/>
</dbReference>
<keyword evidence="3" id="KW-0328">Glycosyltransferase</keyword>
<dbReference type="CDD" id="cd03808">
    <property type="entry name" value="GT4_CapM-like"/>
    <property type="match status" value="1"/>
</dbReference>
<dbReference type="EMBL" id="MWDQ01000039">
    <property type="protein sequence ID" value="OQB74484.1"/>
    <property type="molecule type" value="Genomic_DNA"/>
</dbReference>
<evidence type="ECO:0000259" key="2">
    <source>
        <dbReference type="Pfam" id="PF13439"/>
    </source>
</evidence>
<gene>
    <name evidence="3" type="primary">epsD</name>
    <name evidence="3" type="ORF">BWX89_00497</name>
</gene>
<dbReference type="Pfam" id="PF00534">
    <property type="entry name" value="Glycos_transf_1"/>
    <property type="match status" value="1"/>
</dbReference>
<feature type="domain" description="Glycosyltransferase subfamily 4-like N-terminal" evidence="2">
    <location>
        <begin position="12"/>
        <end position="178"/>
    </location>
</feature>
<dbReference type="PANTHER" id="PTHR45947">
    <property type="entry name" value="SULFOQUINOVOSYL TRANSFERASE SQD2"/>
    <property type="match status" value="1"/>
</dbReference>
<comment type="caution">
    <text evidence="3">The sequence shown here is derived from an EMBL/GenBank/DDBJ whole genome shotgun (WGS) entry which is preliminary data.</text>
</comment>
<dbReference type="Gene3D" id="3.40.50.2000">
    <property type="entry name" value="Glycogen Phosphorylase B"/>
    <property type="match status" value="2"/>
</dbReference>
<name>A0A1V6CCF3_UNCT6</name>
<dbReference type="Proteomes" id="UP000485562">
    <property type="component" value="Unassembled WGS sequence"/>
</dbReference>
<dbReference type="GO" id="GO:0016757">
    <property type="term" value="F:glycosyltransferase activity"/>
    <property type="evidence" value="ECO:0007669"/>
    <property type="project" value="UniProtKB-KW"/>
</dbReference>
<dbReference type="InterPro" id="IPR028098">
    <property type="entry name" value="Glyco_trans_4-like_N"/>
</dbReference>
<proteinExistence type="predicted"/>
<keyword evidence="3" id="KW-0808">Transferase</keyword>
<dbReference type="InterPro" id="IPR001296">
    <property type="entry name" value="Glyco_trans_1"/>
</dbReference>
<dbReference type="Pfam" id="PF13439">
    <property type="entry name" value="Glyco_transf_4"/>
    <property type="match status" value="1"/>
</dbReference>
<evidence type="ECO:0000313" key="3">
    <source>
        <dbReference type="EMBL" id="OQB74484.1"/>
    </source>
</evidence>
<dbReference type="PANTHER" id="PTHR45947:SF3">
    <property type="entry name" value="SULFOQUINOVOSYL TRANSFERASE SQD2"/>
    <property type="match status" value="1"/>
</dbReference>
<accession>A0A1V6CCF3</accession>
<protein>
    <submittedName>
        <fullName evidence="3">Glycosyltransferase EpsD</fullName>
        <ecNumber evidence="3">2.4.-.-</ecNumber>
    </submittedName>
</protein>